<dbReference type="Proteomes" id="UP000237682">
    <property type="component" value="Unassembled WGS sequence"/>
</dbReference>
<evidence type="ECO:0000259" key="7">
    <source>
        <dbReference type="PROSITE" id="PS50893"/>
    </source>
</evidence>
<dbReference type="InterPro" id="IPR050153">
    <property type="entry name" value="Metal_Ion_Import_ABC"/>
</dbReference>
<dbReference type="SUPFAM" id="SSF52540">
    <property type="entry name" value="P-loop containing nucleoside triphosphate hydrolases"/>
    <property type="match status" value="1"/>
</dbReference>
<dbReference type="InterPro" id="IPR003439">
    <property type="entry name" value="ABC_transporter-like_ATP-bd"/>
</dbReference>
<sequence length="267" mass="28670">MRFDPVSAVGFEKVSLTLGRRRILSSVSFSIAEGQFVGLLGPNGAGKTTLMRAVLGLVTPQAGRISVLGEAPRRGNPKIGYMPQMRRGAAQLGLSGYELVLGAIEGTRWGWPFASAADKEAAWAAIERVGAADLARRPISQLSGGERQRLLIAQALIGNPRLLLMDEPLASLDPAHQRGIVELIKEVASERGIAVLFCAHEINPLLNAVDQVLYLGHGRAAIGTVDEVVNRHVLSDLYRTPIHVARVNGRIFVMAEEGELESHVHAG</sequence>
<evidence type="ECO:0000256" key="2">
    <source>
        <dbReference type="ARBA" id="ARBA00022448"/>
    </source>
</evidence>
<dbReference type="GO" id="GO:0016887">
    <property type="term" value="F:ATP hydrolysis activity"/>
    <property type="evidence" value="ECO:0007669"/>
    <property type="project" value="InterPro"/>
</dbReference>
<gene>
    <name evidence="8" type="ORF">C5L14_20525</name>
</gene>
<dbReference type="Gene3D" id="3.40.50.300">
    <property type="entry name" value="P-loop containing nucleotide triphosphate hydrolases"/>
    <property type="match status" value="1"/>
</dbReference>
<dbReference type="PROSITE" id="PS00211">
    <property type="entry name" value="ABC_TRANSPORTER_1"/>
    <property type="match status" value="1"/>
</dbReference>
<accession>A0A2S9Q988</accession>
<dbReference type="PROSITE" id="PS50893">
    <property type="entry name" value="ABC_TRANSPORTER_2"/>
    <property type="match status" value="1"/>
</dbReference>
<keyword evidence="2" id="KW-0813">Transport</keyword>
<reference evidence="8 9" key="1">
    <citation type="submission" date="2018-02" db="EMBL/GenBank/DDBJ databases">
        <title>Whole genome sequencing of endophytic bacterium.</title>
        <authorList>
            <person name="Eedara R."/>
            <person name="Podile A.R."/>
        </authorList>
    </citation>
    <scope>NUCLEOTIDE SEQUENCE [LARGE SCALE GENOMIC DNA]</scope>
    <source>
        <strain evidence="8 9">RP1T</strain>
    </source>
</reference>
<keyword evidence="3" id="KW-0547">Nucleotide-binding</keyword>
<proteinExistence type="inferred from homology"/>
<dbReference type="Pfam" id="PF00005">
    <property type="entry name" value="ABC_tran"/>
    <property type="match status" value="1"/>
</dbReference>
<dbReference type="SMART" id="SM00382">
    <property type="entry name" value="AAA"/>
    <property type="match status" value="1"/>
</dbReference>
<dbReference type="GO" id="GO:0006829">
    <property type="term" value="P:zinc ion transport"/>
    <property type="evidence" value="ECO:0007669"/>
    <property type="project" value="UniProtKB-KW"/>
</dbReference>
<dbReference type="GO" id="GO:0005524">
    <property type="term" value="F:ATP binding"/>
    <property type="evidence" value="ECO:0007669"/>
    <property type="project" value="UniProtKB-KW"/>
</dbReference>
<name>A0A2S9Q988_9HYPH</name>
<dbReference type="PANTHER" id="PTHR42734">
    <property type="entry name" value="METAL TRANSPORT SYSTEM ATP-BINDING PROTEIN TM_0124-RELATED"/>
    <property type="match status" value="1"/>
</dbReference>
<organism evidence="8 9">
    <name type="scientific">Labrys okinawensis</name>
    <dbReference type="NCBI Taxonomy" id="346911"/>
    <lineage>
        <taxon>Bacteria</taxon>
        <taxon>Pseudomonadati</taxon>
        <taxon>Pseudomonadota</taxon>
        <taxon>Alphaproteobacteria</taxon>
        <taxon>Hyphomicrobiales</taxon>
        <taxon>Xanthobacteraceae</taxon>
        <taxon>Labrys</taxon>
    </lineage>
</organism>
<keyword evidence="4 8" id="KW-0067">ATP-binding</keyword>
<dbReference type="InterPro" id="IPR017871">
    <property type="entry name" value="ABC_transporter-like_CS"/>
</dbReference>
<dbReference type="InterPro" id="IPR003593">
    <property type="entry name" value="AAA+_ATPase"/>
</dbReference>
<evidence type="ECO:0000256" key="4">
    <source>
        <dbReference type="ARBA" id="ARBA00022840"/>
    </source>
</evidence>
<feature type="domain" description="ABC transporter" evidence="7">
    <location>
        <begin position="9"/>
        <end position="242"/>
    </location>
</feature>
<keyword evidence="6" id="KW-0406">Ion transport</keyword>
<evidence type="ECO:0000256" key="1">
    <source>
        <dbReference type="ARBA" id="ARBA00005417"/>
    </source>
</evidence>
<dbReference type="OrthoDB" id="9810077at2"/>
<comment type="caution">
    <text evidence="8">The sequence shown here is derived from an EMBL/GenBank/DDBJ whole genome shotgun (WGS) entry which is preliminary data.</text>
</comment>
<comment type="similarity">
    <text evidence="1">Belongs to the ABC transporter superfamily.</text>
</comment>
<evidence type="ECO:0000256" key="3">
    <source>
        <dbReference type="ARBA" id="ARBA00022741"/>
    </source>
</evidence>
<protein>
    <submittedName>
        <fullName evidence="8">ABC transporter ATP-binding protein</fullName>
    </submittedName>
</protein>
<dbReference type="EMBL" id="PUEJ01000007">
    <property type="protein sequence ID" value="PRH85922.1"/>
    <property type="molecule type" value="Genomic_DNA"/>
</dbReference>
<dbReference type="InterPro" id="IPR027417">
    <property type="entry name" value="P-loop_NTPase"/>
</dbReference>
<evidence type="ECO:0000256" key="5">
    <source>
        <dbReference type="ARBA" id="ARBA00022906"/>
    </source>
</evidence>
<evidence type="ECO:0000313" key="9">
    <source>
        <dbReference type="Proteomes" id="UP000237682"/>
    </source>
</evidence>
<keyword evidence="9" id="KW-1185">Reference proteome</keyword>
<dbReference type="AlphaFoldDB" id="A0A2S9Q988"/>
<evidence type="ECO:0000256" key="6">
    <source>
        <dbReference type="ARBA" id="ARBA00023065"/>
    </source>
</evidence>
<evidence type="ECO:0000313" key="8">
    <source>
        <dbReference type="EMBL" id="PRH85922.1"/>
    </source>
</evidence>
<keyword evidence="5" id="KW-0862">Zinc</keyword>
<keyword evidence="5" id="KW-0864">Zinc transport</keyword>